<organism evidence="2 3">
    <name type="scientific">Brachionus calyciflorus</name>
    <dbReference type="NCBI Taxonomy" id="104777"/>
    <lineage>
        <taxon>Eukaryota</taxon>
        <taxon>Metazoa</taxon>
        <taxon>Spiralia</taxon>
        <taxon>Gnathifera</taxon>
        <taxon>Rotifera</taxon>
        <taxon>Eurotatoria</taxon>
        <taxon>Monogononta</taxon>
        <taxon>Pseudotrocha</taxon>
        <taxon>Ploima</taxon>
        <taxon>Brachionidae</taxon>
        <taxon>Brachionus</taxon>
    </lineage>
</organism>
<feature type="region of interest" description="Disordered" evidence="1">
    <location>
        <begin position="120"/>
        <end position="170"/>
    </location>
</feature>
<name>A0A814FVI1_9BILA</name>
<evidence type="ECO:0000313" key="3">
    <source>
        <dbReference type="Proteomes" id="UP000663879"/>
    </source>
</evidence>
<evidence type="ECO:0000313" key="2">
    <source>
        <dbReference type="EMBL" id="CAF0987414.1"/>
    </source>
</evidence>
<reference evidence="2" key="1">
    <citation type="submission" date="2021-02" db="EMBL/GenBank/DDBJ databases">
        <authorList>
            <person name="Nowell W R."/>
        </authorList>
    </citation>
    <scope>NUCLEOTIDE SEQUENCE</scope>
    <source>
        <strain evidence="2">Ploen Becks lab</strain>
    </source>
</reference>
<proteinExistence type="predicted"/>
<evidence type="ECO:0000256" key="1">
    <source>
        <dbReference type="SAM" id="MobiDB-lite"/>
    </source>
</evidence>
<comment type="caution">
    <text evidence="2">The sequence shown here is derived from an EMBL/GenBank/DDBJ whole genome shotgun (WGS) entry which is preliminary data.</text>
</comment>
<keyword evidence="3" id="KW-1185">Reference proteome</keyword>
<feature type="compositionally biased region" description="Polar residues" evidence="1">
    <location>
        <begin position="120"/>
        <end position="129"/>
    </location>
</feature>
<dbReference type="Proteomes" id="UP000663879">
    <property type="component" value="Unassembled WGS sequence"/>
</dbReference>
<accession>A0A814FVI1</accession>
<dbReference type="AlphaFoldDB" id="A0A814FVI1"/>
<sequence length="225" mass="25736">MDSETFYLIHFAFDNTFIVIDFEDLNGIIKNNQVKMKWDDVWDNGLIVYEGTEEKCYQKSKKLCPSSTDLRSSGDEDSEAKNKKQKRDLSNGDNAYTKEISKLNRLQKIHHNISTPINKQFSTYISPSTPRCSRDPIDSSPSSPVSQPSRLNSNGISSPEHLDDTNTELPTKNMRMYDGQNLLEIKGDVLNKYVIAVMQTLFTKDELNDGLIKTDNSRSRREKLD</sequence>
<protein>
    <submittedName>
        <fullName evidence="2">Uncharacterized protein</fullName>
    </submittedName>
</protein>
<feature type="compositionally biased region" description="Low complexity" evidence="1">
    <location>
        <begin position="138"/>
        <end position="150"/>
    </location>
</feature>
<dbReference type="EMBL" id="CAJNOC010003543">
    <property type="protein sequence ID" value="CAF0987414.1"/>
    <property type="molecule type" value="Genomic_DNA"/>
</dbReference>
<feature type="compositionally biased region" description="Basic and acidic residues" evidence="1">
    <location>
        <begin position="79"/>
        <end position="90"/>
    </location>
</feature>
<gene>
    <name evidence="2" type="ORF">OXX778_LOCUS15739</name>
</gene>
<feature type="region of interest" description="Disordered" evidence="1">
    <location>
        <begin position="64"/>
        <end position="94"/>
    </location>
</feature>